<reference evidence="2 3" key="1">
    <citation type="submission" date="2011-12" db="EMBL/GenBank/DDBJ databases">
        <title>The Genome Sequence of Prevotella maculosa OT 289.</title>
        <authorList>
            <consortium name="The Broad Institute Genome Sequencing Platform"/>
            <person name="Earl A."/>
            <person name="Ward D."/>
            <person name="Feldgarden M."/>
            <person name="Gevers D."/>
            <person name="Izard J."/>
            <person name="Blanton J.M."/>
            <person name="Mathney J."/>
            <person name="Tanner A.C."/>
            <person name="Dewhirst F.E."/>
            <person name="Young S.K."/>
            <person name="Zeng Q."/>
            <person name="Gargeya S."/>
            <person name="Fitzgerald M."/>
            <person name="Haas B."/>
            <person name="Abouelleil A."/>
            <person name="Alvarado L."/>
            <person name="Arachchi H.M."/>
            <person name="Berlin A."/>
            <person name="Chapman S.B."/>
            <person name="Gearin G."/>
            <person name="Goldberg J."/>
            <person name="Griggs A."/>
            <person name="Gujja S."/>
            <person name="Hansen M."/>
            <person name="Heiman D."/>
            <person name="Howarth C."/>
            <person name="Larimer J."/>
            <person name="Lui A."/>
            <person name="MacDonald P.J.P."/>
            <person name="McCowen C."/>
            <person name="Montmayeur A."/>
            <person name="Murphy C."/>
            <person name="Neiman D."/>
            <person name="Pearson M."/>
            <person name="Priest M."/>
            <person name="Roberts A."/>
            <person name="Saif S."/>
            <person name="Shea T."/>
            <person name="Sisk P."/>
            <person name="Stolte C."/>
            <person name="Sykes S."/>
            <person name="Wortman J."/>
            <person name="Nusbaum C."/>
            <person name="Birren B."/>
        </authorList>
    </citation>
    <scope>NUCLEOTIDE SEQUENCE [LARGE SCALE GENOMIC DNA]</scope>
    <source>
        <strain evidence="2 3">OT 289</strain>
    </source>
</reference>
<dbReference type="Proteomes" id="UP000003167">
    <property type="component" value="Unassembled WGS sequence"/>
</dbReference>
<dbReference type="OrthoDB" id="1409865at2"/>
<comment type="caution">
    <text evidence="2">The sequence shown here is derived from an EMBL/GenBank/DDBJ whole genome shotgun (WGS) entry which is preliminary data.</text>
</comment>
<sequence>MKNKYRQTSKKKSLSFKSKWLTLCAMMLAFGLGSCVDYSDEATTVSAKVRLTLPEEFTSNSGLEGRTVVLMAQNGSRLTSTTDAEGVASFSNIVPDVYTVSASWELTQAEYAAATGDNVVNEGAVVSGNLNNRLVKGEETIALPTVLAINRSLVIGKIYYAGSKDANKKNYLAGQFIELYNQSDKAINVAGLYIGLLESNAAPAYTLDNLHEKFSDSVVVCKQVFRIPADKAHALKPGESLVITNSAIDHTAKVATERNLLTADYEAKFPTGRIVNNPSTPALEQKFSSFDKIPNMNLLQSGPCGVVIFRTEKDVTKFDKVYSYGKTKGSLWLAVPKRYVIDGVDILKYNSKSGGADVATKHLYNDIDGGYTTISAVNGYNGEVVYRKTSTRKGKDGHRILQDTNNSLNDFKLSTTINIREYDE</sequence>
<feature type="signal peptide" evidence="1">
    <location>
        <begin position="1"/>
        <end position="29"/>
    </location>
</feature>
<dbReference type="Gene3D" id="2.60.40.10">
    <property type="entry name" value="Immunoglobulins"/>
    <property type="match status" value="1"/>
</dbReference>
<evidence type="ECO:0000313" key="3">
    <source>
        <dbReference type="Proteomes" id="UP000003167"/>
    </source>
</evidence>
<proteinExistence type="predicted"/>
<evidence type="ECO:0000256" key="1">
    <source>
        <dbReference type="SAM" id="SignalP"/>
    </source>
</evidence>
<dbReference type="PROSITE" id="PS51257">
    <property type="entry name" value="PROKAR_LIPOPROTEIN"/>
    <property type="match status" value="1"/>
</dbReference>
<accession>H1HKG2</accession>
<dbReference type="STRING" id="999422.HMPREF9944_00656"/>
<keyword evidence="3" id="KW-1185">Reference proteome</keyword>
<dbReference type="InterPro" id="IPR013783">
    <property type="entry name" value="Ig-like_fold"/>
</dbReference>
<protein>
    <recommendedName>
        <fullName evidence="4">DUF4876 domain-containing protein</fullName>
    </recommendedName>
</protein>
<keyword evidence="1" id="KW-0732">Signal</keyword>
<gene>
    <name evidence="2" type="ORF">HMPREF9944_00656</name>
</gene>
<dbReference type="InterPro" id="IPR032627">
    <property type="entry name" value="DUF4876"/>
</dbReference>
<dbReference type="Pfam" id="PF16215">
    <property type="entry name" value="DUF4876"/>
    <property type="match status" value="1"/>
</dbReference>
<dbReference type="EMBL" id="AGEK01000016">
    <property type="protein sequence ID" value="EHO73063.1"/>
    <property type="molecule type" value="Genomic_DNA"/>
</dbReference>
<dbReference type="PATRIC" id="fig|999422.3.peg.669"/>
<dbReference type="HOGENOM" id="CLU_643823_0_0_10"/>
<dbReference type="SUPFAM" id="SSF49478">
    <property type="entry name" value="Cna protein B-type domain"/>
    <property type="match status" value="1"/>
</dbReference>
<feature type="chain" id="PRO_5003550444" description="DUF4876 domain-containing protein" evidence="1">
    <location>
        <begin position="30"/>
        <end position="424"/>
    </location>
</feature>
<dbReference type="RefSeq" id="WP_008564399.1">
    <property type="nucleotide sequence ID" value="NZ_JH594501.1"/>
</dbReference>
<dbReference type="AlphaFoldDB" id="H1HKG2"/>
<evidence type="ECO:0000313" key="2">
    <source>
        <dbReference type="EMBL" id="EHO73063.1"/>
    </source>
</evidence>
<evidence type="ECO:0008006" key="4">
    <source>
        <dbReference type="Google" id="ProtNLM"/>
    </source>
</evidence>
<organism evidence="2 3">
    <name type="scientific">Segatella maculosa OT 289</name>
    <dbReference type="NCBI Taxonomy" id="999422"/>
    <lineage>
        <taxon>Bacteria</taxon>
        <taxon>Pseudomonadati</taxon>
        <taxon>Bacteroidota</taxon>
        <taxon>Bacteroidia</taxon>
        <taxon>Bacteroidales</taxon>
        <taxon>Prevotellaceae</taxon>
        <taxon>Segatella</taxon>
    </lineage>
</organism>
<name>H1HKG2_9BACT</name>